<dbReference type="SMART" id="SM00382">
    <property type="entry name" value="AAA"/>
    <property type="match status" value="1"/>
</dbReference>
<evidence type="ECO:0000256" key="1">
    <source>
        <dbReference type="ARBA" id="ARBA00022741"/>
    </source>
</evidence>
<keyword evidence="1" id="KW-0547">Nucleotide-binding</keyword>
<evidence type="ECO:0000313" key="4">
    <source>
        <dbReference type="EMBL" id="PWH05924.1"/>
    </source>
</evidence>
<sequence>MEQAVSAVQDEAEGTYTHSTTSGEAVLECEGVSKEFSVAGGKVLAVDDVTLQFPASSVLAVVGESGSGKSTLARMLLRLMPVTSGTITFRGQDVTHLHGRHLRGYWREVQAVFQDPFASFNQFFTVGSLLRRSLHLAEVPADEADHLIETCLGYVDLTPGQALGKFPHQLSGGQRQRVMIARALMMKPTVLLADEATSMLDATLRVNVLNVLHDLKHDLGLTVLFITHDIGQACYLADRVAVMEHGRVVERGTTEAVIFDPRGDYTKRLLSDVPDLRGSLKRPA</sequence>
<dbReference type="Pfam" id="PF00005">
    <property type="entry name" value="ABC_tran"/>
    <property type="match status" value="1"/>
</dbReference>
<evidence type="ECO:0000256" key="2">
    <source>
        <dbReference type="ARBA" id="ARBA00022840"/>
    </source>
</evidence>
<dbReference type="EMBL" id="QFKX01000004">
    <property type="protein sequence ID" value="PWH05924.1"/>
    <property type="molecule type" value="Genomic_DNA"/>
</dbReference>
<dbReference type="Gene3D" id="3.40.50.300">
    <property type="entry name" value="P-loop containing nucleotide triphosphate hydrolases"/>
    <property type="match status" value="1"/>
</dbReference>
<organism evidence="4 5">
    <name type="scientific">Brachybacterium endophyticum</name>
    <dbReference type="NCBI Taxonomy" id="2182385"/>
    <lineage>
        <taxon>Bacteria</taxon>
        <taxon>Bacillati</taxon>
        <taxon>Actinomycetota</taxon>
        <taxon>Actinomycetes</taxon>
        <taxon>Micrococcales</taxon>
        <taxon>Dermabacteraceae</taxon>
        <taxon>Brachybacterium</taxon>
    </lineage>
</organism>
<keyword evidence="2 4" id="KW-0067">ATP-binding</keyword>
<name>A0A2U2RJG7_9MICO</name>
<feature type="domain" description="ABC transporter" evidence="3">
    <location>
        <begin position="27"/>
        <end position="270"/>
    </location>
</feature>
<proteinExistence type="predicted"/>
<dbReference type="InterPro" id="IPR027417">
    <property type="entry name" value="P-loop_NTPase"/>
</dbReference>
<dbReference type="InterPro" id="IPR003593">
    <property type="entry name" value="AAA+_ATPase"/>
</dbReference>
<keyword evidence="5" id="KW-1185">Reference proteome</keyword>
<gene>
    <name evidence="4" type="ORF">DEO23_10985</name>
</gene>
<dbReference type="GO" id="GO:0005524">
    <property type="term" value="F:ATP binding"/>
    <property type="evidence" value="ECO:0007669"/>
    <property type="project" value="UniProtKB-KW"/>
</dbReference>
<dbReference type="RefSeq" id="WP_109276280.1">
    <property type="nucleotide sequence ID" value="NZ_QFKX01000004.1"/>
</dbReference>
<accession>A0A2U2RJG7</accession>
<dbReference type="InterPro" id="IPR017871">
    <property type="entry name" value="ABC_transporter-like_CS"/>
</dbReference>
<dbReference type="InterPro" id="IPR003439">
    <property type="entry name" value="ABC_transporter-like_ATP-bd"/>
</dbReference>
<reference evidence="4 5" key="1">
    <citation type="submission" date="2018-05" db="EMBL/GenBank/DDBJ databases">
        <title>Brachybacterium sp. M1HQ-2T, whole genome shotgun sequence.</title>
        <authorList>
            <person name="Tuo L."/>
        </authorList>
    </citation>
    <scope>NUCLEOTIDE SEQUENCE [LARGE SCALE GENOMIC DNA]</scope>
    <source>
        <strain evidence="4 5">M1HQ-2</strain>
    </source>
</reference>
<dbReference type="PROSITE" id="PS00211">
    <property type="entry name" value="ABC_TRANSPORTER_1"/>
    <property type="match status" value="1"/>
</dbReference>
<dbReference type="Proteomes" id="UP000245590">
    <property type="component" value="Unassembled WGS sequence"/>
</dbReference>
<dbReference type="CDD" id="cd03257">
    <property type="entry name" value="ABC_NikE_OppD_transporters"/>
    <property type="match status" value="1"/>
</dbReference>
<dbReference type="SUPFAM" id="SSF52540">
    <property type="entry name" value="P-loop containing nucleoside triphosphate hydrolases"/>
    <property type="match status" value="1"/>
</dbReference>
<dbReference type="AlphaFoldDB" id="A0A2U2RJG7"/>
<comment type="caution">
    <text evidence="4">The sequence shown here is derived from an EMBL/GenBank/DDBJ whole genome shotgun (WGS) entry which is preliminary data.</text>
</comment>
<dbReference type="OrthoDB" id="3677453at2"/>
<dbReference type="GO" id="GO:0016887">
    <property type="term" value="F:ATP hydrolysis activity"/>
    <property type="evidence" value="ECO:0007669"/>
    <property type="project" value="InterPro"/>
</dbReference>
<evidence type="ECO:0000259" key="3">
    <source>
        <dbReference type="PROSITE" id="PS50893"/>
    </source>
</evidence>
<dbReference type="PROSITE" id="PS50893">
    <property type="entry name" value="ABC_TRANSPORTER_2"/>
    <property type="match status" value="1"/>
</dbReference>
<dbReference type="PANTHER" id="PTHR43230:SF3">
    <property type="entry name" value="ABC-TYPE DIPEPTIDE_OLIGOPEPTIDE TRANSPORT SYSTEM, ATPASE COMPONENT"/>
    <property type="match status" value="1"/>
</dbReference>
<protein>
    <submittedName>
        <fullName evidence="4">ABC transporter ATP-binding protein</fullName>
    </submittedName>
</protein>
<evidence type="ECO:0000313" key="5">
    <source>
        <dbReference type="Proteomes" id="UP000245590"/>
    </source>
</evidence>
<dbReference type="PANTHER" id="PTHR43230">
    <property type="entry name" value="ABC-TYPE DIPEPTIDE/OLIGOPEPTIDE TRANSPORT SYSTEM, ATPASE COMPONENT"/>
    <property type="match status" value="1"/>
</dbReference>